<proteinExistence type="predicted"/>
<accession>A0A7N0RGG6</accession>
<reference evidence="1" key="1">
    <citation type="submission" date="2021-01" db="UniProtKB">
        <authorList>
            <consortium name="EnsemblPlants"/>
        </authorList>
    </citation>
    <scope>IDENTIFICATION</scope>
</reference>
<name>A0A7N0RGG6_KALFE</name>
<protein>
    <submittedName>
        <fullName evidence="1">Uncharacterized protein</fullName>
    </submittedName>
</protein>
<dbReference type="Gramene" id="Kaladp0009s0057.1.v1.1">
    <property type="protein sequence ID" value="Kaladp0009s0057.1.v1.1"/>
    <property type="gene ID" value="Kaladp0009s0057.v1.1"/>
</dbReference>
<keyword evidence="2" id="KW-1185">Reference proteome</keyword>
<dbReference type="AlphaFoldDB" id="A0A7N0RGG6"/>
<dbReference type="Proteomes" id="UP000594263">
    <property type="component" value="Unplaced"/>
</dbReference>
<sequence length="128" mass="14075">MTSFRCLLDSDSKVVSRILIGWFVDKKFELAGRSIDPFIKAWLRGGILSGILGGSSGGAAGNSSAEDVSGVASFHSERRWQLHFNSVKDSNQLVIKPSRNPSSYFLGFFGLDRMLNFGDVVAARLKRF</sequence>
<evidence type="ECO:0000313" key="1">
    <source>
        <dbReference type="EnsemblPlants" id="Kaladp0009s0057.1.v1.1"/>
    </source>
</evidence>
<evidence type="ECO:0000313" key="2">
    <source>
        <dbReference type="Proteomes" id="UP000594263"/>
    </source>
</evidence>
<dbReference type="EnsemblPlants" id="Kaladp0009s0057.1.v1.1">
    <property type="protein sequence ID" value="Kaladp0009s0057.1.v1.1"/>
    <property type="gene ID" value="Kaladp0009s0057.v1.1"/>
</dbReference>
<organism evidence="1 2">
    <name type="scientific">Kalanchoe fedtschenkoi</name>
    <name type="common">Lavender scallops</name>
    <name type="synonym">South American air plant</name>
    <dbReference type="NCBI Taxonomy" id="63787"/>
    <lineage>
        <taxon>Eukaryota</taxon>
        <taxon>Viridiplantae</taxon>
        <taxon>Streptophyta</taxon>
        <taxon>Embryophyta</taxon>
        <taxon>Tracheophyta</taxon>
        <taxon>Spermatophyta</taxon>
        <taxon>Magnoliopsida</taxon>
        <taxon>eudicotyledons</taxon>
        <taxon>Gunneridae</taxon>
        <taxon>Pentapetalae</taxon>
        <taxon>Saxifragales</taxon>
        <taxon>Crassulaceae</taxon>
        <taxon>Kalanchoe</taxon>
    </lineage>
</organism>